<sequence>ILLIQIHHGRPPSLNRHELHALSGSSSLDLNSMDIHRSRFVPYPPAAITTLAFSHVTSTNRGLGNDVRLAVGRANGDIEIWNPLRGDWVQENIFRGGRSRTVDGLAWIQEPDETVAGKVIEGRLRLFSIGYSHSITEWDLHSGVPLRDASGGGSAIWCMASQPRMNKTTVRKEGPDQDQDQNQPFRGQNLVAGCADGSLILFSTADDDLRFARYITRAPTKKAQALCITFQDRNKIVAGYANSFMRVYDIRNGRLIRNITLGAGLPGGPKETLVWQVKCLTGGDIVSGNSNGEIQIWDGKTYSQRQRIVGHKSDILALATASDGKTIFSGGTDMRTVIYKQDTQNRWTRAYNEKIHEHEVKAFATFQDRKIDVVVSGGIDASPIVMPIKHFGSENRRTLPRLPQHSPVMSAPSQRLLATWWNRDVLIWRVGSGQSHERPTKNWKLISRLVMKSEENISSASLSSDGRILAVSTVAEVKLFHLYPAAGGSRFLRVRKIRVPERLQKGARLVQFSPNGNWVAVVSNASDVTVARIILEGSGSDEVVTILSEIVPLRRTLKSLQTQDGLNGTWGSYNRTLNRLAFSSDSSVLVVNDLGGSFDSWILEGHEDLTAASIDKVTSNGASHSTSPSDSGSDNESDGDEDPHPIVIYGQHWTRNPNNRLLPALDSVPLVLSFRPSTQPIRVLTNGNPAVHPTRHNPHAHSNQKPSGEHLFEFDVLKGQLTDWSRRNPTASFPVRWRSVMDRTIGCVWDISSEPRRERLWMYGNNFDSPPKDSGGFDSESQTVVASGRAEDILLEKRSGGGGPVRDKDRENVGDASEGPPNSKLKRAELEDIDEDEGIELPRVQRPGNGDVDTNGLLVKTDQAFKYRSILGPPEVVFAGPHDRD</sequence>
<dbReference type="AlphaFoldDB" id="A0A6A6GVC5"/>
<dbReference type="GO" id="GO:0003723">
    <property type="term" value="F:RNA binding"/>
    <property type="evidence" value="ECO:0007669"/>
    <property type="project" value="TreeGrafter"/>
</dbReference>
<dbReference type="InterPro" id="IPR015943">
    <property type="entry name" value="WD40/YVTN_repeat-like_dom_sf"/>
</dbReference>
<dbReference type="EMBL" id="ML991859">
    <property type="protein sequence ID" value="KAF2229569.1"/>
    <property type="molecule type" value="Genomic_DNA"/>
</dbReference>
<evidence type="ECO:0000313" key="2">
    <source>
        <dbReference type="EMBL" id="KAF2229569.1"/>
    </source>
</evidence>
<accession>A0A6A6GVC5</accession>
<dbReference type="PANTHER" id="PTHR44163">
    <property type="entry name" value="U3 SMALL NUCLEOLAR RNA-ASSOCIATED PROTEIN 4 HOMOLOG"/>
    <property type="match status" value="1"/>
</dbReference>
<dbReference type="GO" id="GO:0032040">
    <property type="term" value="C:small-subunit processome"/>
    <property type="evidence" value="ECO:0007669"/>
    <property type="project" value="TreeGrafter"/>
</dbReference>
<feature type="compositionally biased region" description="Basic and acidic residues" evidence="1">
    <location>
        <begin position="796"/>
        <end position="813"/>
    </location>
</feature>
<proteinExistence type="predicted"/>
<evidence type="ECO:0000256" key="1">
    <source>
        <dbReference type="SAM" id="MobiDB-lite"/>
    </source>
</evidence>
<dbReference type="GO" id="GO:0000462">
    <property type="term" value="P:maturation of SSU-rRNA from tricistronic rRNA transcript (SSU-rRNA, 5.8S rRNA, LSU-rRNA)"/>
    <property type="evidence" value="ECO:0007669"/>
    <property type="project" value="InterPro"/>
</dbReference>
<dbReference type="InterPro" id="IPR001680">
    <property type="entry name" value="WD40_rpt"/>
</dbReference>
<dbReference type="GO" id="GO:0034455">
    <property type="term" value="C:t-UTP complex"/>
    <property type="evidence" value="ECO:0007669"/>
    <property type="project" value="TreeGrafter"/>
</dbReference>
<dbReference type="OrthoDB" id="8883818at2759"/>
<feature type="non-terminal residue" evidence="2">
    <location>
        <position position="1"/>
    </location>
</feature>
<feature type="compositionally biased region" description="Polar residues" evidence="1">
    <location>
        <begin position="617"/>
        <end position="626"/>
    </location>
</feature>
<dbReference type="InterPro" id="IPR036322">
    <property type="entry name" value="WD40_repeat_dom_sf"/>
</dbReference>
<feature type="region of interest" description="Disordered" evidence="1">
    <location>
        <begin position="167"/>
        <end position="187"/>
    </location>
</feature>
<dbReference type="GO" id="GO:0030686">
    <property type="term" value="C:90S preribosome"/>
    <property type="evidence" value="ECO:0007669"/>
    <property type="project" value="InterPro"/>
</dbReference>
<organism evidence="2 3">
    <name type="scientific">Viridothelium virens</name>
    <name type="common">Speckled blister lichen</name>
    <name type="synonym">Trypethelium virens</name>
    <dbReference type="NCBI Taxonomy" id="1048519"/>
    <lineage>
        <taxon>Eukaryota</taxon>
        <taxon>Fungi</taxon>
        <taxon>Dikarya</taxon>
        <taxon>Ascomycota</taxon>
        <taxon>Pezizomycotina</taxon>
        <taxon>Dothideomycetes</taxon>
        <taxon>Dothideomycetes incertae sedis</taxon>
        <taxon>Trypetheliales</taxon>
        <taxon>Trypetheliaceae</taxon>
        <taxon>Viridothelium</taxon>
    </lineage>
</organism>
<name>A0A6A6GVC5_VIRVR</name>
<dbReference type="InterPro" id="IPR046351">
    <property type="entry name" value="UTP4"/>
</dbReference>
<keyword evidence="3" id="KW-1185">Reference proteome</keyword>
<dbReference type="SMART" id="SM00320">
    <property type="entry name" value="WD40"/>
    <property type="match status" value="7"/>
</dbReference>
<feature type="region of interest" description="Disordered" evidence="1">
    <location>
        <begin position="617"/>
        <end position="647"/>
    </location>
</feature>
<dbReference type="Gene3D" id="2.130.10.10">
    <property type="entry name" value="YVTN repeat-like/Quinoprotein amine dehydrogenase"/>
    <property type="match status" value="2"/>
</dbReference>
<feature type="region of interest" description="Disordered" evidence="1">
    <location>
        <begin position="796"/>
        <end position="855"/>
    </location>
</feature>
<dbReference type="Pfam" id="PF00400">
    <property type="entry name" value="WD40"/>
    <property type="match status" value="1"/>
</dbReference>
<dbReference type="SUPFAM" id="SSF50978">
    <property type="entry name" value="WD40 repeat-like"/>
    <property type="match status" value="2"/>
</dbReference>
<dbReference type="Proteomes" id="UP000800092">
    <property type="component" value="Unassembled WGS sequence"/>
</dbReference>
<evidence type="ECO:0000313" key="3">
    <source>
        <dbReference type="Proteomes" id="UP000800092"/>
    </source>
</evidence>
<reference evidence="2" key="1">
    <citation type="journal article" date="2020" name="Stud. Mycol.">
        <title>101 Dothideomycetes genomes: a test case for predicting lifestyles and emergence of pathogens.</title>
        <authorList>
            <person name="Haridas S."/>
            <person name="Albert R."/>
            <person name="Binder M."/>
            <person name="Bloem J."/>
            <person name="Labutti K."/>
            <person name="Salamov A."/>
            <person name="Andreopoulos B."/>
            <person name="Baker S."/>
            <person name="Barry K."/>
            <person name="Bills G."/>
            <person name="Bluhm B."/>
            <person name="Cannon C."/>
            <person name="Castanera R."/>
            <person name="Culley D."/>
            <person name="Daum C."/>
            <person name="Ezra D."/>
            <person name="Gonzalez J."/>
            <person name="Henrissat B."/>
            <person name="Kuo A."/>
            <person name="Liang C."/>
            <person name="Lipzen A."/>
            <person name="Lutzoni F."/>
            <person name="Magnuson J."/>
            <person name="Mondo S."/>
            <person name="Nolan M."/>
            <person name="Ohm R."/>
            <person name="Pangilinan J."/>
            <person name="Park H.-J."/>
            <person name="Ramirez L."/>
            <person name="Alfaro M."/>
            <person name="Sun H."/>
            <person name="Tritt A."/>
            <person name="Yoshinaga Y."/>
            <person name="Zwiers L.-H."/>
            <person name="Turgeon B."/>
            <person name="Goodwin S."/>
            <person name="Spatafora J."/>
            <person name="Crous P."/>
            <person name="Grigoriev I."/>
        </authorList>
    </citation>
    <scope>NUCLEOTIDE SEQUENCE</scope>
    <source>
        <strain evidence="2">Tuck. ex Michener</strain>
    </source>
</reference>
<gene>
    <name evidence="2" type="ORF">EV356DRAFT_510391</name>
</gene>
<protein>
    <submittedName>
        <fullName evidence="2">WD40 repeat-like protein</fullName>
    </submittedName>
</protein>
<dbReference type="PANTHER" id="PTHR44163:SF1">
    <property type="entry name" value="U3 SMALL NUCLEOLAR RNA-ASSOCIATED PROTEIN 4 HOMOLOG"/>
    <property type="match status" value="1"/>
</dbReference>